<dbReference type="RefSeq" id="WP_380796763.1">
    <property type="nucleotide sequence ID" value="NZ_JBHRVU010000004.1"/>
</dbReference>
<evidence type="ECO:0000313" key="3">
    <source>
        <dbReference type="EMBL" id="MFC3442574.1"/>
    </source>
</evidence>
<dbReference type="SUPFAM" id="SSF46955">
    <property type="entry name" value="Putative DNA-binding domain"/>
    <property type="match status" value="1"/>
</dbReference>
<dbReference type="Pfam" id="PF09039">
    <property type="entry name" value="HTH_Tnp_Mu_2"/>
    <property type="match status" value="1"/>
</dbReference>
<dbReference type="SUPFAM" id="SSF50610">
    <property type="entry name" value="mu transposase, C-terminal domain"/>
    <property type="match status" value="1"/>
</dbReference>
<dbReference type="Pfam" id="PF02914">
    <property type="entry name" value="DDE_2"/>
    <property type="match status" value="1"/>
</dbReference>
<comment type="caution">
    <text evidence="3">The sequence shown here is derived from an EMBL/GenBank/DDBJ whole genome shotgun (WGS) entry which is preliminary data.</text>
</comment>
<organism evidence="3 4">
    <name type="scientific">Sphingobium rhizovicinum</name>
    <dbReference type="NCBI Taxonomy" id="432308"/>
    <lineage>
        <taxon>Bacteria</taxon>
        <taxon>Pseudomonadati</taxon>
        <taxon>Pseudomonadota</taxon>
        <taxon>Alphaproteobacteria</taxon>
        <taxon>Sphingomonadales</taxon>
        <taxon>Sphingomonadaceae</taxon>
        <taxon>Sphingobium</taxon>
    </lineage>
</organism>
<dbReference type="InterPro" id="IPR001584">
    <property type="entry name" value="Integrase_cat-core"/>
</dbReference>
<dbReference type="EMBL" id="JBHRVU010000004">
    <property type="protein sequence ID" value="MFC3442574.1"/>
    <property type="molecule type" value="Genomic_DNA"/>
</dbReference>
<dbReference type="InterPro" id="IPR003314">
    <property type="entry name" value="Mu-type_HTH"/>
</dbReference>
<feature type="domain" description="Integrase catalytic" evidence="1">
    <location>
        <begin position="255"/>
        <end position="476"/>
    </location>
</feature>
<proteinExistence type="predicted"/>
<dbReference type="SUPFAM" id="SSF53098">
    <property type="entry name" value="Ribonuclease H-like"/>
    <property type="match status" value="1"/>
</dbReference>
<dbReference type="PROSITE" id="PS51702">
    <property type="entry name" value="HTH_MU"/>
    <property type="match status" value="1"/>
</dbReference>
<keyword evidence="4" id="KW-1185">Reference proteome</keyword>
<name>A0ABV7NGE0_9SPHN</name>
<dbReference type="InterPro" id="IPR012337">
    <property type="entry name" value="RNaseH-like_sf"/>
</dbReference>
<dbReference type="InterPro" id="IPR015126">
    <property type="entry name" value="Mu_I-gamma"/>
</dbReference>
<reference evidence="4" key="1">
    <citation type="journal article" date="2019" name="Int. J. Syst. Evol. Microbiol.">
        <title>The Global Catalogue of Microorganisms (GCM) 10K type strain sequencing project: providing services to taxonomists for standard genome sequencing and annotation.</title>
        <authorList>
            <consortium name="The Broad Institute Genomics Platform"/>
            <consortium name="The Broad Institute Genome Sequencing Center for Infectious Disease"/>
            <person name="Wu L."/>
            <person name="Ma J."/>
        </authorList>
    </citation>
    <scope>NUCLEOTIDE SEQUENCE [LARGE SCALE GENOMIC DNA]</scope>
    <source>
        <strain evidence="4">CCM 7491</strain>
    </source>
</reference>
<dbReference type="SUPFAM" id="SSF46689">
    <property type="entry name" value="Homeodomain-like"/>
    <property type="match status" value="2"/>
</dbReference>
<accession>A0ABV7NGE0</accession>
<evidence type="ECO:0000259" key="1">
    <source>
        <dbReference type="PROSITE" id="PS50994"/>
    </source>
</evidence>
<dbReference type="Gene3D" id="2.30.30.130">
    <property type="entry name" value="Transposase, Mu, C-terminal"/>
    <property type="match status" value="1"/>
</dbReference>
<protein>
    <submittedName>
        <fullName evidence="3">Transposase domain-containing protein</fullName>
    </submittedName>
</protein>
<dbReference type="InterPro" id="IPR009004">
    <property type="entry name" value="Transposase_Mu_C"/>
</dbReference>
<evidence type="ECO:0000313" key="4">
    <source>
        <dbReference type="Proteomes" id="UP001595681"/>
    </source>
</evidence>
<dbReference type="Pfam" id="PF02316">
    <property type="entry name" value="HTH_Tnp_Mu_1"/>
    <property type="match status" value="1"/>
</dbReference>
<dbReference type="Gene3D" id="1.10.10.10">
    <property type="entry name" value="Winged helix-like DNA-binding domain superfamily/Winged helix DNA-binding domain"/>
    <property type="match status" value="1"/>
</dbReference>
<evidence type="ECO:0000259" key="2">
    <source>
        <dbReference type="PROSITE" id="PS51702"/>
    </source>
</evidence>
<gene>
    <name evidence="3" type="ORF">ACFOKF_15470</name>
</gene>
<dbReference type="InterPro" id="IPR036388">
    <property type="entry name" value="WH-like_DNA-bd_sf"/>
</dbReference>
<dbReference type="InterPro" id="IPR015378">
    <property type="entry name" value="Transposase-like_Mu_C"/>
</dbReference>
<dbReference type="Proteomes" id="UP001595681">
    <property type="component" value="Unassembled WGS sequence"/>
</dbReference>
<dbReference type="PROSITE" id="PS50994">
    <property type="entry name" value="INTEGRASE"/>
    <property type="match status" value="1"/>
</dbReference>
<dbReference type="Pfam" id="PF09299">
    <property type="entry name" value="Mu-transpos_C"/>
    <property type="match status" value="1"/>
</dbReference>
<dbReference type="InterPro" id="IPR009061">
    <property type="entry name" value="DNA-bd_dom_put_sf"/>
</dbReference>
<dbReference type="Gene3D" id="3.30.420.10">
    <property type="entry name" value="Ribonuclease H-like superfamily/Ribonuclease H"/>
    <property type="match status" value="1"/>
</dbReference>
<dbReference type="Gene3D" id="1.10.10.60">
    <property type="entry name" value="Homeodomain-like"/>
    <property type="match status" value="2"/>
</dbReference>
<feature type="domain" description="HTH Mu-type" evidence="2">
    <location>
        <begin position="9"/>
        <end position="85"/>
    </location>
</feature>
<sequence length="657" mass="73177">MIELGGGKIWFTSLELETLGLPGLPKSKRKINERAKAERWALQVDENGQPKARPAKGRGAGLEYHISLLPDAAKADLVRRGLAWMPANDEDAVSIARQAHGWAWYEMQSDKVKAEAQRRAGIIDMFESFIAAGMNRTSAAAATRQAANDSVQTIYSYLRLVKGVRRADYLPALAPRRKGGGKEAEIDDGAWQYLKSEYLRPERPTFSSCCYNTMKYYAAPRGIELPSEKTLLRKLQREVDPRVVIAMREGMDAVRGMVPPQQRSKAHMFAMDMVNIDGHKFDVFVNFGKDAQGKDIIARPMMVAIQDVYSSMMLSWRIGDTESALLTRMAFADLFRDFGIPNRCLMDNGRAFASKWVTGGVRNRFRFKIREDDPMGLLPSLGIGVQFAQPYSGQSKPIERSFRTLADFIAKDVRCSGAYTGNHIDNKPENYGTKAVPLAIFVQVVRDGIAAYNEKEGRRTETVNGGSYQGAFQASYAASPIGRASEEHLRLALLTGEKIKADRKDGAVKIVGNRYWSRELSRHASQLLTIRFDPDDLSLPVHVYSMAGDYICTADRVGASRFDSVEDAKRQKKTLGDMRKTVRLLRDQEGLLNAQQIEAQRRYADAAPVELEANVLRPARFRGNAALKAASKPVPAPVENPQLDQFVSAVGMLRVVD</sequence>
<dbReference type="InterPro" id="IPR009057">
    <property type="entry name" value="Homeodomain-like_sf"/>
</dbReference>
<dbReference type="InterPro" id="IPR004189">
    <property type="entry name" value="Phage_Mu_transposase"/>
</dbReference>
<dbReference type="InterPro" id="IPR036397">
    <property type="entry name" value="RNaseH_sf"/>
</dbReference>